<keyword evidence="2" id="KW-0677">Repeat</keyword>
<dbReference type="InterPro" id="IPR015943">
    <property type="entry name" value="WD40/YVTN_repeat-like_dom_sf"/>
</dbReference>
<comment type="caution">
    <text evidence="4">The sequence shown here is derived from an EMBL/GenBank/DDBJ whole genome shotgun (WGS) entry which is preliminary data.</text>
</comment>
<evidence type="ECO:0000256" key="2">
    <source>
        <dbReference type="ARBA" id="ARBA00022737"/>
    </source>
</evidence>
<dbReference type="SMART" id="SM00320">
    <property type="entry name" value="WD40"/>
    <property type="match status" value="6"/>
</dbReference>
<dbReference type="PROSITE" id="PS00678">
    <property type="entry name" value="WD_REPEATS_1"/>
    <property type="match status" value="1"/>
</dbReference>
<protein>
    <submittedName>
        <fullName evidence="4">Uncharacterized protein</fullName>
    </submittedName>
</protein>
<dbReference type="AlphaFoldDB" id="A0A2V0PKL1"/>
<dbReference type="Proteomes" id="UP000247498">
    <property type="component" value="Unassembled WGS sequence"/>
</dbReference>
<dbReference type="PANTHER" id="PTHR19848">
    <property type="entry name" value="WD40 REPEAT PROTEIN"/>
    <property type="match status" value="1"/>
</dbReference>
<evidence type="ECO:0000256" key="1">
    <source>
        <dbReference type="ARBA" id="ARBA00022574"/>
    </source>
</evidence>
<keyword evidence="5" id="KW-1185">Reference proteome</keyword>
<dbReference type="SUPFAM" id="SSF50978">
    <property type="entry name" value="WD40 repeat-like"/>
    <property type="match status" value="1"/>
</dbReference>
<accession>A0A2V0PKL1</accession>
<evidence type="ECO:0000256" key="3">
    <source>
        <dbReference type="PROSITE-ProRule" id="PRU00221"/>
    </source>
</evidence>
<dbReference type="EMBL" id="BDRX01000212">
    <property type="protein sequence ID" value="GBG00335.1"/>
    <property type="molecule type" value="Genomic_DNA"/>
</dbReference>
<proteinExistence type="predicted"/>
<dbReference type="InParanoid" id="A0A2V0PKL1"/>
<keyword evidence="1 3" id="KW-0853">WD repeat</keyword>
<dbReference type="PROSITE" id="PS50082">
    <property type="entry name" value="WD_REPEATS_2"/>
    <property type="match status" value="2"/>
</dbReference>
<gene>
    <name evidence="4" type="ORF">Rsub_13105</name>
</gene>
<organism evidence="4 5">
    <name type="scientific">Raphidocelis subcapitata</name>
    <dbReference type="NCBI Taxonomy" id="307507"/>
    <lineage>
        <taxon>Eukaryota</taxon>
        <taxon>Viridiplantae</taxon>
        <taxon>Chlorophyta</taxon>
        <taxon>core chlorophytes</taxon>
        <taxon>Chlorophyceae</taxon>
        <taxon>CS clade</taxon>
        <taxon>Sphaeropleales</taxon>
        <taxon>Selenastraceae</taxon>
        <taxon>Raphidocelis</taxon>
    </lineage>
</organism>
<reference evidence="4 5" key="1">
    <citation type="journal article" date="2018" name="Sci. Rep.">
        <title>Raphidocelis subcapitata (=Pseudokirchneriella subcapitata) provides an insight into genome evolution and environmental adaptations in the Sphaeropleales.</title>
        <authorList>
            <person name="Suzuki S."/>
            <person name="Yamaguchi H."/>
            <person name="Nakajima N."/>
            <person name="Kawachi M."/>
        </authorList>
    </citation>
    <scope>NUCLEOTIDE SEQUENCE [LARGE SCALE GENOMIC DNA]</scope>
    <source>
        <strain evidence="4 5">NIES-35</strain>
    </source>
</reference>
<dbReference type="InterPro" id="IPR019775">
    <property type="entry name" value="WD40_repeat_CS"/>
</dbReference>
<dbReference type="PANTHER" id="PTHR19848:SF8">
    <property type="entry name" value="F-BOX AND WD REPEAT DOMAIN CONTAINING 7"/>
    <property type="match status" value="1"/>
</dbReference>
<evidence type="ECO:0000313" key="4">
    <source>
        <dbReference type="EMBL" id="GBG00335.1"/>
    </source>
</evidence>
<feature type="repeat" description="WD" evidence="3">
    <location>
        <begin position="350"/>
        <end position="363"/>
    </location>
</feature>
<evidence type="ECO:0000313" key="5">
    <source>
        <dbReference type="Proteomes" id="UP000247498"/>
    </source>
</evidence>
<dbReference type="OrthoDB" id="674604at2759"/>
<dbReference type="InterPro" id="IPR036322">
    <property type="entry name" value="WD40_repeat_dom_sf"/>
</dbReference>
<dbReference type="STRING" id="307507.A0A2V0PKL1"/>
<feature type="repeat" description="WD" evidence="3">
    <location>
        <begin position="290"/>
        <end position="329"/>
    </location>
</feature>
<name>A0A2V0PKL1_9CHLO</name>
<dbReference type="Gene3D" id="2.130.10.10">
    <property type="entry name" value="YVTN repeat-like/Quinoprotein amine dehydrogenase"/>
    <property type="match status" value="2"/>
</dbReference>
<dbReference type="InterPro" id="IPR001680">
    <property type="entry name" value="WD40_rpt"/>
</dbReference>
<sequence>MQMQRAQQLRRPPRAASGPLLRVAPRARVPRAVASSEAACLSAVLSPCESTSNTLTREQQAPVLRAKLKAHSASLTAALVIVDSPGLKEIATASLDKTLATWIIEPDLEAPTVAAQRSEVAGAPVFSLTLADGGASASAASSSGGAAAAAAAAAASLANADGAAAAGAAAAPPVWCGLAAKEIASWRPGSPALSDKVRVNGHTGWVRSLATSGRYLFSCGCNHLRQWDTTYTVPREVSSQSLFTGDILAIAATERRVFTAGADGSVRAWALGSKKDGGREGELRELAGREKAHEGRVTALAVAGSLLFSVSYDGSIKGWDVDSLKLVVKCSAAHDGARVLAAALGPDGRLYTGGDDGLVRLWDAVELAPAGAPLDGHGGASVRVLAAGRPGGDCLVSGDASGGVAVWSV</sequence>
<dbReference type="Pfam" id="PF00400">
    <property type="entry name" value="WD40"/>
    <property type="match status" value="3"/>
</dbReference>